<dbReference type="eggNOG" id="KOG1251">
    <property type="taxonomic scope" value="Eukaryota"/>
</dbReference>
<dbReference type="InParanoid" id="C3Y2B9"/>
<proteinExistence type="predicted"/>
<accession>C3Y2B9</accession>
<dbReference type="PANTHER" id="PTHR15922:SF2">
    <property type="entry name" value="NBAS SUBUNIT OF NRZ TETHERING COMPLEX"/>
    <property type="match status" value="1"/>
</dbReference>
<evidence type="ECO:0000313" key="2">
    <source>
        <dbReference type="EMBL" id="EEN66009.1"/>
    </source>
</evidence>
<protein>
    <recommendedName>
        <fullName evidence="1">Neuroblastoma-amplified sequence N-terminal domain-containing protein</fullName>
    </recommendedName>
</protein>
<dbReference type="PANTHER" id="PTHR15922">
    <property type="entry name" value="NEUROBLASTOMA-AMPLIFIED SEQUENCE"/>
    <property type="match status" value="1"/>
</dbReference>
<dbReference type="STRING" id="7739.C3Y2B9"/>
<dbReference type="EMBL" id="GG666480">
    <property type="protein sequence ID" value="EEN66009.1"/>
    <property type="molecule type" value="Genomic_DNA"/>
</dbReference>
<reference evidence="2" key="1">
    <citation type="journal article" date="2008" name="Nature">
        <title>The amphioxus genome and the evolution of the chordate karyotype.</title>
        <authorList>
            <consortium name="US DOE Joint Genome Institute (JGI-PGF)"/>
            <person name="Putnam N.H."/>
            <person name="Butts T."/>
            <person name="Ferrier D.E.K."/>
            <person name="Furlong R.F."/>
            <person name="Hellsten U."/>
            <person name="Kawashima T."/>
            <person name="Robinson-Rechavi M."/>
            <person name="Shoguchi E."/>
            <person name="Terry A."/>
            <person name="Yu J.-K."/>
            <person name="Benito-Gutierrez E.L."/>
            <person name="Dubchak I."/>
            <person name="Garcia-Fernandez J."/>
            <person name="Gibson-Brown J.J."/>
            <person name="Grigoriev I.V."/>
            <person name="Horton A.C."/>
            <person name="de Jong P.J."/>
            <person name="Jurka J."/>
            <person name="Kapitonov V.V."/>
            <person name="Kohara Y."/>
            <person name="Kuroki Y."/>
            <person name="Lindquist E."/>
            <person name="Lucas S."/>
            <person name="Osoegawa K."/>
            <person name="Pennacchio L.A."/>
            <person name="Salamov A.A."/>
            <person name="Satou Y."/>
            <person name="Sauka-Spengler T."/>
            <person name="Schmutz J."/>
            <person name="Shin-I T."/>
            <person name="Toyoda A."/>
            <person name="Bronner-Fraser M."/>
            <person name="Fujiyama A."/>
            <person name="Holland L.Z."/>
            <person name="Holland P.W.H."/>
            <person name="Satoh N."/>
            <person name="Rokhsar D.S."/>
        </authorList>
    </citation>
    <scope>NUCLEOTIDE SEQUENCE [LARGE SCALE GENOMIC DNA]</scope>
    <source>
        <strain evidence="2">S238N-H82</strain>
        <tissue evidence="2">Testes</tissue>
    </source>
</reference>
<dbReference type="Pfam" id="PF15492">
    <property type="entry name" value="Nbas_N"/>
    <property type="match status" value="1"/>
</dbReference>
<dbReference type="SUPFAM" id="SSF53686">
    <property type="entry name" value="Tryptophan synthase beta subunit-like PLP-dependent enzymes"/>
    <property type="match status" value="1"/>
</dbReference>
<dbReference type="InterPro" id="IPR029145">
    <property type="entry name" value="NBAS_N"/>
</dbReference>
<dbReference type="Gene3D" id="3.40.50.1100">
    <property type="match status" value="1"/>
</dbReference>
<dbReference type="AlphaFoldDB" id="C3Y2B9"/>
<feature type="domain" description="Neuroblastoma-amplified sequence N-terminal" evidence="1">
    <location>
        <begin position="88"/>
        <end position="271"/>
    </location>
</feature>
<evidence type="ECO:0000259" key="1">
    <source>
        <dbReference type="Pfam" id="PF15492"/>
    </source>
</evidence>
<sequence length="339" mass="37179">MEVLNPPENILYELLLRAEWKKTLEPPKQDEVLVSRYIPELLALGPVGLSVAVFKKLGSLIWRGDLHGLPAPLVQLKDALMDWDLQVSRSSRDDFSTAVAKCTVGSDPHPQWRKLCWSPDGVMLVYADSCGSVQGHDVMGAMLFNIPQERSKQNGPTDLRKAVSGMAFLPAKDDPSWSYELLVMNYKGKLTSYLVSNTKGYMEQHSHYLVDVYGGWAGDILYHPQHSLLLLGGSANFIGGSVSPDEDNTAEAAGVTSWRLLSGYPHYARAETWTAEGQKIAMRLVWERMKLVVEPSGVVGVAAALSDSFKARAGGCKNVAVILSGGNVDLSKLSEFLQM</sequence>
<gene>
    <name evidence="2" type="ORF">BRAFLDRAFT_105435</name>
</gene>
<name>C3Y2B9_BRAFL</name>
<organism>
    <name type="scientific">Branchiostoma floridae</name>
    <name type="common">Florida lancelet</name>
    <name type="synonym">Amphioxus</name>
    <dbReference type="NCBI Taxonomy" id="7739"/>
    <lineage>
        <taxon>Eukaryota</taxon>
        <taxon>Metazoa</taxon>
        <taxon>Chordata</taxon>
        <taxon>Cephalochordata</taxon>
        <taxon>Leptocardii</taxon>
        <taxon>Amphioxiformes</taxon>
        <taxon>Branchiostomatidae</taxon>
        <taxon>Branchiostoma</taxon>
    </lineage>
</organism>
<dbReference type="InterPro" id="IPR036052">
    <property type="entry name" value="TrpB-like_PALP_sf"/>
</dbReference>